<evidence type="ECO:0000313" key="22">
    <source>
        <dbReference type="Proteomes" id="UP000007635"/>
    </source>
</evidence>
<evidence type="ECO:0000256" key="16">
    <source>
        <dbReference type="ARBA" id="ARBA00023303"/>
    </source>
</evidence>
<evidence type="ECO:0000256" key="5">
    <source>
        <dbReference type="ARBA" id="ARBA00022989"/>
    </source>
</evidence>
<dbReference type="GO" id="GO:0005230">
    <property type="term" value="F:extracellular ligand-gated monoatomic ion channel activity"/>
    <property type="evidence" value="ECO:0007669"/>
    <property type="project" value="InterPro"/>
</dbReference>
<dbReference type="InterPro" id="IPR006029">
    <property type="entry name" value="Neurotrans-gated_channel_TM"/>
</dbReference>
<dbReference type="Gene3D" id="1.20.58.390">
    <property type="entry name" value="Neurotransmitter-gated ion-channel transmembrane domain"/>
    <property type="match status" value="1"/>
</dbReference>
<evidence type="ECO:0000256" key="15">
    <source>
        <dbReference type="ARBA" id="ARBA00023286"/>
    </source>
</evidence>
<dbReference type="InterPro" id="IPR036734">
    <property type="entry name" value="Neur_chan_lig-bd_sf"/>
</dbReference>
<dbReference type="GO" id="GO:0004890">
    <property type="term" value="F:GABA-A receptor activity"/>
    <property type="evidence" value="ECO:0007669"/>
    <property type="project" value="InterPro"/>
</dbReference>
<evidence type="ECO:0000256" key="1">
    <source>
        <dbReference type="ARBA" id="ARBA00022448"/>
    </source>
</evidence>
<dbReference type="PRINTS" id="PR01079">
    <property type="entry name" value="GABAARALPHA"/>
</dbReference>
<dbReference type="PRINTS" id="PR00252">
    <property type="entry name" value="NRIONCHANNEL"/>
</dbReference>
<dbReference type="PROSITE" id="PS00236">
    <property type="entry name" value="NEUROTR_ION_CHANNEL"/>
    <property type="match status" value="1"/>
</dbReference>
<dbReference type="GO" id="GO:0045211">
    <property type="term" value="C:postsynaptic membrane"/>
    <property type="evidence" value="ECO:0007669"/>
    <property type="project" value="UniProtKB-SubCell"/>
</dbReference>
<feature type="transmembrane region" description="Helical" evidence="18">
    <location>
        <begin position="345"/>
        <end position="368"/>
    </location>
</feature>
<keyword evidence="11" id="KW-0869">Chloride channel</keyword>
<dbReference type="InParanoid" id="G3QC08"/>
<keyword evidence="1 18" id="KW-0813">Transport</keyword>
<dbReference type="AlphaFoldDB" id="G3QC08"/>
<dbReference type="InterPro" id="IPR047024">
    <property type="entry name" value="Gabra-1-6_TM"/>
</dbReference>
<keyword evidence="5 18" id="KW-1133">Transmembrane helix</keyword>
<dbReference type="OMA" id="DSRYHLK"/>
<proteinExistence type="inferred from homology"/>
<feature type="transmembrane region" description="Helical" evidence="18">
    <location>
        <begin position="447"/>
        <end position="466"/>
    </location>
</feature>
<dbReference type="InterPro" id="IPR001390">
    <property type="entry name" value="GABAAa_rcpt"/>
</dbReference>
<dbReference type="FunFam" id="1.20.58.390:FF:000002">
    <property type="entry name" value="Putative gamma-aminobutyric acid receptor subunit alpha-5"/>
    <property type="match status" value="1"/>
</dbReference>
<evidence type="ECO:0000256" key="13">
    <source>
        <dbReference type="ARBA" id="ARBA00023214"/>
    </source>
</evidence>
<keyword evidence="7 18" id="KW-0406">Ion transport</keyword>
<sequence>MSVLVSMATLSSACCPTFTHGCTVDLCACEMHFQSCSNLLECISFVHIYFSYSVSGVWGNQNGDTSIYLDNITRILDRLLDGYDNRLRPGFGGPVTEVKTDIFVTSFGPVSDVEMEYTMDVFFRQTWIDERLKFEGPIEILRLNNLMVSKIWTPDTFFRNGKRSISHNMTTPNKLFRIMQNGTILYTMRLTINAECPMRLMNFPMDGHACPLKFGSYAYPMSEIVYTWKKGPQSSVEVPQESSSLLQYDLIGQTVSSERLKSNTGEYVIMTVHFHLQRKMGFFLIQTYIPCIMTVILAQVSFWINKESVPARTVFGITTVLTMTTLSISARHSLPKVSYATAMDWFIAVCFAFVFSALIEFAAVNYFSTLQANRELKKAAATKAAQEALDASSVLKKRMNSASLFDRPAKTFPNPPVNAQAFLQQGSAVPDNNVLTGTSIIDKYSRILFPLSFGAFNLVYWIVYLTKDTMEITRQR</sequence>
<feature type="transmembrane region" description="Helical" evidence="18">
    <location>
        <begin position="280"/>
        <end position="302"/>
    </location>
</feature>
<evidence type="ECO:0000256" key="6">
    <source>
        <dbReference type="ARBA" id="ARBA00023018"/>
    </source>
</evidence>
<evidence type="ECO:0000256" key="8">
    <source>
        <dbReference type="ARBA" id="ARBA00023136"/>
    </source>
</evidence>
<name>G3QC08_GASAC</name>
<evidence type="ECO:0000256" key="11">
    <source>
        <dbReference type="ARBA" id="ARBA00023173"/>
    </source>
</evidence>
<dbReference type="CDD" id="cd19052">
    <property type="entry name" value="LGIC_TM_GABAAR_alpha"/>
    <property type="match status" value="1"/>
</dbReference>
<dbReference type="Pfam" id="PF02931">
    <property type="entry name" value="Neur_chan_LBD"/>
    <property type="match status" value="1"/>
</dbReference>
<evidence type="ECO:0000256" key="2">
    <source>
        <dbReference type="ARBA" id="ARBA00022475"/>
    </source>
</evidence>
<keyword evidence="12" id="KW-0325">Glycoprotein</keyword>
<dbReference type="CDD" id="cd19039">
    <property type="entry name" value="LGIC_ECD_GABAAR_A6"/>
    <property type="match status" value="1"/>
</dbReference>
<evidence type="ECO:0000256" key="12">
    <source>
        <dbReference type="ARBA" id="ARBA00023180"/>
    </source>
</evidence>
<dbReference type="Pfam" id="PF02932">
    <property type="entry name" value="Neur_chan_memb"/>
    <property type="match status" value="1"/>
</dbReference>
<keyword evidence="2" id="KW-1003">Cell membrane</keyword>
<dbReference type="Ensembl" id="ENSGACT00000027476.2">
    <property type="protein sequence ID" value="ENSGACP00000027424.2"/>
    <property type="gene ID" value="ENSGACG00000020742.2"/>
</dbReference>
<dbReference type="Gene3D" id="2.70.170.10">
    <property type="entry name" value="Neurotransmitter-gated ion-channel ligand-binding domain"/>
    <property type="match status" value="1"/>
</dbReference>
<dbReference type="PANTHER" id="PTHR18945">
    <property type="entry name" value="NEUROTRANSMITTER GATED ION CHANNEL"/>
    <property type="match status" value="1"/>
</dbReference>
<dbReference type="GO" id="GO:0034707">
    <property type="term" value="C:chloride channel complex"/>
    <property type="evidence" value="ECO:0007669"/>
    <property type="project" value="UniProtKB-KW"/>
</dbReference>
<keyword evidence="6" id="KW-0770">Synapse</keyword>
<dbReference type="GO" id="GO:0005254">
    <property type="term" value="F:chloride channel activity"/>
    <property type="evidence" value="ECO:0007669"/>
    <property type="project" value="UniProtKB-KW"/>
</dbReference>
<keyword evidence="4 18" id="KW-0732">Signal</keyword>
<dbReference type="GeneTree" id="ENSGT00940000156722"/>
<evidence type="ECO:0000256" key="9">
    <source>
        <dbReference type="ARBA" id="ARBA00023157"/>
    </source>
</evidence>
<feature type="domain" description="Neurotransmitter-gated ion-channel transmembrane" evidence="20">
    <location>
        <begin position="287"/>
        <end position="397"/>
    </location>
</feature>
<keyword evidence="8 18" id="KW-0472">Membrane</keyword>
<dbReference type="PRINTS" id="PR00253">
    <property type="entry name" value="GABAARECEPTR"/>
</dbReference>
<dbReference type="NCBIfam" id="TIGR00860">
    <property type="entry name" value="LIC"/>
    <property type="match status" value="1"/>
</dbReference>
<comment type="similarity">
    <text evidence="18">Belongs to the ligand-gated ion channel (TC 1.A.9) family.</text>
</comment>
<dbReference type="FunCoup" id="G3QC08">
    <property type="interactions" value="324"/>
</dbReference>
<keyword evidence="3 18" id="KW-0812">Transmembrane</keyword>
<dbReference type="InterPro" id="IPR006201">
    <property type="entry name" value="Neur_channel"/>
</dbReference>
<keyword evidence="10" id="KW-0675">Receptor</keyword>
<dbReference type="InterPro" id="IPR006028">
    <property type="entry name" value="GABAA/Glycine_rcpt"/>
</dbReference>
<evidence type="ECO:0000256" key="14">
    <source>
        <dbReference type="ARBA" id="ARBA00023257"/>
    </source>
</evidence>
<dbReference type="InterPro" id="IPR018000">
    <property type="entry name" value="Neurotransmitter_ion_chnl_CS"/>
</dbReference>
<dbReference type="FunFam" id="2.70.170.10:FF:000001">
    <property type="entry name" value="Gamma-aminobutyric acid A receptor subunit alpha-2"/>
    <property type="match status" value="1"/>
</dbReference>
<dbReference type="Bgee" id="ENSGACG00000020742">
    <property type="expression patterns" value="Expressed in diencephalon and 2 other cell types or tissues"/>
</dbReference>
<keyword evidence="15" id="KW-1071">Ligand-gated ion channel</keyword>
<reference evidence="21" key="3">
    <citation type="submission" date="2025-09" db="UniProtKB">
        <authorList>
            <consortium name="Ensembl"/>
        </authorList>
    </citation>
    <scope>IDENTIFICATION</scope>
</reference>
<reference evidence="21" key="2">
    <citation type="submission" date="2025-08" db="UniProtKB">
        <authorList>
            <consortium name="Ensembl"/>
        </authorList>
    </citation>
    <scope>IDENTIFICATION</scope>
</reference>
<protein>
    <submittedName>
        <fullName evidence="21">Gamma-aminobutyric acid type A receptor subunit alpha6</fullName>
    </submittedName>
</protein>
<feature type="domain" description="Neurotransmitter-gated ion-channel ligand-binding" evidence="19">
    <location>
        <begin position="73"/>
        <end position="280"/>
    </location>
</feature>
<feature type="signal peptide" evidence="18">
    <location>
        <begin position="1"/>
        <end position="21"/>
    </location>
</feature>
<dbReference type="InterPro" id="IPR006202">
    <property type="entry name" value="Neur_chan_lig-bd"/>
</dbReference>
<reference evidence="21 22" key="1">
    <citation type="journal article" date="2021" name="G3 (Bethesda)">
        <title>Improved contiguity of the threespine stickleback genome using long-read sequencing.</title>
        <authorList>
            <person name="Nath S."/>
            <person name="Shaw D.E."/>
            <person name="White M.A."/>
        </authorList>
    </citation>
    <scope>NUCLEOTIDE SEQUENCE [LARGE SCALE GENOMIC DNA]</scope>
    <source>
        <strain evidence="21 22">Lake Benthic</strain>
    </source>
</reference>
<dbReference type="SUPFAM" id="SSF63712">
    <property type="entry name" value="Nicotinic receptor ligand binding domain-like"/>
    <property type="match status" value="1"/>
</dbReference>
<organism evidence="21 22">
    <name type="scientific">Gasterosteus aculeatus aculeatus</name>
    <name type="common">three-spined stickleback</name>
    <dbReference type="NCBI Taxonomy" id="481459"/>
    <lineage>
        <taxon>Eukaryota</taxon>
        <taxon>Metazoa</taxon>
        <taxon>Chordata</taxon>
        <taxon>Craniata</taxon>
        <taxon>Vertebrata</taxon>
        <taxon>Euteleostomi</taxon>
        <taxon>Actinopterygii</taxon>
        <taxon>Neopterygii</taxon>
        <taxon>Teleostei</taxon>
        <taxon>Neoteleostei</taxon>
        <taxon>Acanthomorphata</taxon>
        <taxon>Eupercaria</taxon>
        <taxon>Perciformes</taxon>
        <taxon>Cottioidei</taxon>
        <taxon>Gasterosteales</taxon>
        <taxon>Gasterosteidae</taxon>
        <taxon>Gasterosteus</taxon>
    </lineage>
</organism>
<evidence type="ECO:0000256" key="4">
    <source>
        <dbReference type="ARBA" id="ARBA00022729"/>
    </source>
</evidence>
<keyword evidence="9" id="KW-1015">Disulfide bond</keyword>
<evidence type="ECO:0000313" key="21">
    <source>
        <dbReference type="Ensembl" id="ENSGACP00000027424.2"/>
    </source>
</evidence>
<evidence type="ECO:0000256" key="17">
    <source>
        <dbReference type="ARBA" id="ARBA00034104"/>
    </source>
</evidence>
<comment type="subcellular location">
    <subcellularLocation>
        <location evidence="17">Postsynaptic cell membrane</location>
        <topology evidence="17">Multi-pass membrane protein</topology>
    </subcellularLocation>
</comment>
<evidence type="ECO:0000256" key="10">
    <source>
        <dbReference type="ARBA" id="ARBA00023170"/>
    </source>
</evidence>
<evidence type="ECO:0000256" key="3">
    <source>
        <dbReference type="ARBA" id="ARBA00022692"/>
    </source>
</evidence>
<feature type="transmembrane region" description="Helical" evidence="18">
    <location>
        <begin position="314"/>
        <end position="333"/>
    </location>
</feature>
<accession>G3QC08</accession>
<feature type="chain" id="PRO_5043093213" evidence="18">
    <location>
        <begin position="22"/>
        <end position="476"/>
    </location>
</feature>
<evidence type="ECO:0000259" key="20">
    <source>
        <dbReference type="Pfam" id="PF02932"/>
    </source>
</evidence>
<keyword evidence="16 18" id="KW-0407">Ion channel</keyword>
<dbReference type="SUPFAM" id="SSF90112">
    <property type="entry name" value="Neurotransmitter-gated ion-channel transmembrane pore"/>
    <property type="match status" value="1"/>
</dbReference>
<dbReference type="Proteomes" id="UP000007635">
    <property type="component" value="Chromosome VII"/>
</dbReference>
<evidence type="ECO:0000259" key="19">
    <source>
        <dbReference type="Pfam" id="PF02931"/>
    </source>
</evidence>
<keyword evidence="13" id="KW-0868">Chloride</keyword>
<dbReference type="STRING" id="69293.ENSGACP00000027424"/>
<dbReference type="eggNOG" id="KOG3642">
    <property type="taxonomic scope" value="Eukaryota"/>
</dbReference>
<evidence type="ECO:0000256" key="7">
    <source>
        <dbReference type="ARBA" id="ARBA00023065"/>
    </source>
</evidence>
<evidence type="ECO:0000256" key="18">
    <source>
        <dbReference type="RuleBase" id="RU000687"/>
    </source>
</evidence>
<dbReference type="InterPro" id="IPR036719">
    <property type="entry name" value="Neuro-gated_channel_TM_sf"/>
</dbReference>
<keyword evidence="22" id="KW-1185">Reference proteome</keyword>
<dbReference type="InterPro" id="IPR038050">
    <property type="entry name" value="Neuro_actylchol_rec"/>
</dbReference>
<keyword evidence="14" id="KW-0628">Postsynaptic cell membrane</keyword>